<dbReference type="InterPro" id="IPR036188">
    <property type="entry name" value="FAD/NAD-bd_sf"/>
</dbReference>
<dbReference type="InterPro" id="IPR000172">
    <property type="entry name" value="GMC_OxRdtase_N"/>
</dbReference>
<dbReference type="GO" id="GO:0016614">
    <property type="term" value="F:oxidoreductase activity, acting on CH-OH group of donors"/>
    <property type="evidence" value="ECO:0007669"/>
    <property type="project" value="InterPro"/>
</dbReference>
<dbReference type="SUPFAM" id="SSF54373">
    <property type="entry name" value="FAD-linked reductases, C-terminal domain"/>
    <property type="match status" value="1"/>
</dbReference>
<dbReference type="PROSITE" id="PS00624">
    <property type="entry name" value="GMC_OXRED_2"/>
    <property type="match status" value="1"/>
</dbReference>
<keyword evidence="2" id="KW-0285">Flavoprotein</keyword>
<dbReference type="AlphaFoldDB" id="A0A0B7KBB8"/>
<sequence length="546" mass="60217">MAATQTLPASAAEAYDYIVVGGGTAGCVLASRLSSYLPERKILIIEGGPSDLDLSHVLDLRQWLSLLGGELDYDYGTTEQYNGNSHIRHSRAKVLGGCSSHNTLISFRPFRHDMDRWVSKGCKGWNFENIVRHVDNLRNTIQPVHARHRNELCKDWVLSASEALGIPVIPDFNAEIRETGQLNQGVGFFSVSYNPDNGQRSSASVAYIHPILKGEERRPNLTVLTEAWVSKLHVQNDVASGIDVTLKSGQKLTLKARKEVILSAGAVDTPRLLLHSGIGPRDQLESLGLKVVKDVPGVGENLLDHPETIIMWELNKPVPENQTTMDSDGGVFLRREAFNAAGNDGDAADIMMHCYQIPFTLNTGRLGYPEVADRYAFCMTPNIPRPRSRGRIYLTSSDPNVKPALDFRYFTDPEGYDAATFVAGIKAARKIAEQAPFKDWLKKEVAPGLSVQSDEDISEYARRVAHTVYHPAGTTKMGDLKRDGYAVVDHELKVRGIGKLRIADAGVFPDMPSINPMVTVLAIGERAAELIAMEEGWKPDNNKPRL</sequence>
<reference evidence="4" key="1">
    <citation type="submission" date="2015-01" db="EMBL/GenBank/DDBJ databases">
        <authorList>
            <person name="Durling Mikael"/>
        </authorList>
    </citation>
    <scope>NUCLEOTIDE SEQUENCE</scope>
</reference>
<organism evidence="4">
    <name type="scientific">Bionectria ochroleuca</name>
    <name type="common">Gliocladium roseum</name>
    <dbReference type="NCBI Taxonomy" id="29856"/>
    <lineage>
        <taxon>Eukaryota</taxon>
        <taxon>Fungi</taxon>
        <taxon>Dikarya</taxon>
        <taxon>Ascomycota</taxon>
        <taxon>Pezizomycotina</taxon>
        <taxon>Sordariomycetes</taxon>
        <taxon>Hypocreomycetidae</taxon>
        <taxon>Hypocreales</taxon>
        <taxon>Bionectriaceae</taxon>
        <taxon>Clonostachys</taxon>
    </lineage>
</organism>
<comment type="similarity">
    <text evidence="1">Belongs to the GMC oxidoreductase family.</text>
</comment>
<dbReference type="Gene3D" id="3.50.50.60">
    <property type="entry name" value="FAD/NAD(P)-binding domain"/>
    <property type="match status" value="1"/>
</dbReference>
<dbReference type="Gene3D" id="3.30.410.40">
    <property type="match status" value="1"/>
</dbReference>
<dbReference type="PIRSF" id="PIRSF000137">
    <property type="entry name" value="Alcohol_oxidase"/>
    <property type="match status" value="1"/>
</dbReference>
<keyword evidence="2" id="KW-0274">FAD</keyword>
<comment type="cofactor">
    <cofactor evidence="2">
        <name>FAD</name>
        <dbReference type="ChEBI" id="CHEBI:57692"/>
    </cofactor>
</comment>
<feature type="binding site" evidence="2">
    <location>
        <position position="229"/>
    </location>
    <ligand>
        <name>FAD</name>
        <dbReference type="ChEBI" id="CHEBI:57692"/>
    </ligand>
</feature>
<evidence type="ECO:0000256" key="1">
    <source>
        <dbReference type="ARBA" id="ARBA00010790"/>
    </source>
</evidence>
<proteinExistence type="inferred from homology"/>
<dbReference type="GO" id="GO:0050660">
    <property type="term" value="F:flavin adenine dinucleotide binding"/>
    <property type="evidence" value="ECO:0007669"/>
    <property type="project" value="InterPro"/>
</dbReference>
<name>A0A0B7KBB8_BIOOC</name>
<dbReference type="EMBL" id="CDPU01000027">
    <property type="protein sequence ID" value="CEO52205.1"/>
    <property type="molecule type" value="Genomic_DNA"/>
</dbReference>
<dbReference type="PANTHER" id="PTHR11552:SF152">
    <property type="entry name" value="OXIDASE (CODA), PUTATIVE (AFU_ORTHOLOGUE AFUA_8G04090)-RELATED"/>
    <property type="match status" value="1"/>
</dbReference>
<feature type="domain" description="Glucose-methanol-choline oxidoreductase N-terminal" evidence="3">
    <location>
        <begin position="265"/>
        <end position="279"/>
    </location>
</feature>
<evidence type="ECO:0000313" key="4">
    <source>
        <dbReference type="EMBL" id="CEO52205.1"/>
    </source>
</evidence>
<dbReference type="Pfam" id="PF05199">
    <property type="entry name" value="GMC_oxred_C"/>
    <property type="match status" value="1"/>
</dbReference>
<accession>A0A0B7KBB8</accession>
<dbReference type="PANTHER" id="PTHR11552">
    <property type="entry name" value="GLUCOSE-METHANOL-CHOLINE GMC OXIDOREDUCTASE"/>
    <property type="match status" value="1"/>
</dbReference>
<dbReference type="SUPFAM" id="SSF51905">
    <property type="entry name" value="FAD/NAD(P)-binding domain"/>
    <property type="match status" value="1"/>
</dbReference>
<gene>
    <name evidence="4" type="ORF">BN869_000008263_1</name>
</gene>
<protein>
    <recommendedName>
        <fullName evidence="3">Glucose-methanol-choline oxidoreductase N-terminal domain-containing protein</fullName>
    </recommendedName>
</protein>
<evidence type="ECO:0000256" key="2">
    <source>
        <dbReference type="PIRSR" id="PIRSR000137-2"/>
    </source>
</evidence>
<dbReference type="InterPro" id="IPR007867">
    <property type="entry name" value="GMC_OxRtase_C"/>
</dbReference>
<evidence type="ECO:0000259" key="3">
    <source>
        <dbReference type="PROSITE" id="PS00624"/>
    </source>
</evidence>
<feature type="binding site" evidence="2">
    <location>
        <position position="94"/>
    </location>
    <ligand>
        <name>FAD</name>
        <dbReference type="ChEBI" id="CHEBI:57692"/>
    </ligand>
</feature>
<dbReference type="InterPro" id="IPR012132">
    <property type="entry name" value="GMC_OxRdtase"/>
</dbReference>
<dbReference type="Pfam" id="PF00732">
    <property type="entry name" value="GMC_oxred_N"/>
    <property type="match status" value="1"/>
</dbReference>